<gene>
    <name evidence="3" type="ORF">G7Y31_05285</name>
</gene>
<evidence type="ECO:0000256" key="1">
    <source>
        <dbReference type="SAM" id="Phobius"/>
    </source>
</evidence>
<dbReference type="KEGG" id="cliz:G7Y31_05285"/>
<evidence type="ECO:0000313" key="3">
    <source>
        <dbReference type="EMBL" id="QPK80099.1"/>
    </source>
</evidence>
<dbReference type="AlphaFoldDB" id="A0A7T0KGD8"/>
<name>A0A7T0KGD8_9CORY</name>
<accession>A0A7T0KGD8</accession>
<keyword evidence="4" id="KW-1185">Reference proteome</keyword>
<proteinExistence type="predicted"/>
<protein>
    <submittedName>
        <fullName evidence="3">Uncharacterized protein</fullName>
    </submittedName>
</protein>
<organism evidence="3 4">
    <name type="scientific">Corynebacterium lizhenjunii</name>
    <dbReference type="NCBI Taxonomy" id="2709394"/>
    <lineage>
        <taxon>Bacteria</taxon>
        <taxon>Bacillati</taxon>
        <taxon>Actinomycetota</taxon>
        <taxon>Actinomycetes</taxon>
        <taxon>Mycobacteriales</taxon>
        <taxon>Corynebacteriaceae</taxon>
        <taxon>Corynebacterium</taxon>
    </lineage>
</organism>
<keyword evidence="1" id="KW-1133">Transmembrane helix</keyword>
<dbReference type="EMBL" id="CP064954">
    <property type="protein sequence ID" value="QPK80099.1"/>
    <property type="molecule type" value="Genomic_DNA"/>
</dbReference>
<keyword evidence="1" id="KW-0812">Transmembrane</keyword>
<evidence type="ECO:0000256" key="2">
    <source>
        <dbReference type="SAM" id="SignalP"/>
    </source>
</evidence>
<feature type="chain" id="PRO_5039161352" evidence="2">
    <location>
        <begin position="34"/>
        <end position="101"/>
    </location>
</feature>
<feature type="transmembrane region" description="Helical" evidence="1">
    <location>
        <begin position="68"/>
        <end position="91"/>
    </location>
</feature>
<evidence type="ECO:0000313" key="4">
    <source>
        <dbReference type="Proteomes" id="UP000594681"/>
    </source>
</evidence>
<feature type="signal peptide" evidence="2">
    <location>
        <begin position="1"/>
        <end position="33"/>
    </location>
</feature>
<sequence>MRVNRLKSTAVAAITAVALTVGLAAAAAPAASAQSASAGSSAPEFQGSAYHQWLQDNVARTGNPQGDVALMLLADFAIGSAVLGVLGPLYAEIARRLGLVH</sequence>
<reference evidence="3 4" key="1">
    <citation type="submission" date="2020-11" db="EMBL/GenBank/DDBJ databases">
        <title>Corynebacterium sp. ZJ-599.</title>
        <authorList>
            <person name="Zhou J."/>
        </authorList>
    </citation>
    <scope>NUCLEOTIDE SEQUENCE [LARGE SCALE GENOMIC DNA]</scope>
    <source>
        <strain evidence="3 4">ZJ-599</strain>
    </source>
</reference>
<dbReference type="Proteomes" id="UP000594681">
    <property type="component" value="Chromosome"/>
</dbReference>
<dbReference type="RefSeq" id="WP_165010488.1">
    <property type="nucleotide sequence ID" value="NZ_CP064954.1"/>
</dbReference>
<keyword evidence="2" id="KW-0732">Signal</keyword>
<keyword evidence="1" id="KW-0472">Membrane</keyword>